<sequence length="251" mass="27616">MITKYASIFALMQFASVLAFAQTNSATPVTKQAAAQTSESQADTEWISYRNAYRLMIQFEKYGKPKHLIQNHFQLVSKNGGPLPDNLQLNLVSKSMRLNLPLDAAGRASFPLLKSAYDENAELVLNQTAGQVNFQSRISIIARSDGVYEIADLRLACEQALAYVKSTGDARISARSCVGVRFSYAKNLQQAGIKFRGADMQMHALALQENSAFPDESNKAYKIANLRFADTAEKGQLLAQQAPIAIAPLFE</sequence>
<evidence type="ECO:0000256" key="1">
    <source>
        <dbReference type="SAM" id="SignalP"/>
    </source>
</evidence>
<keyword evidence="3" id="KW-1185">Reference proteome</keyword>
<organism evidence="2 3">
    <name type="scientific">Undibacterium pigrum</name>
    <dbReference type="NCBI Taxonomy" id="401470"/>
    <lineage>
        <taxon>Bacteria</taxon>
        <taxon>Pseudomonadati</taxon>
        <taxon>Pseudomonadota</taxon>
        <taxon>Betaproteobacteria</taxon>
        <taxon>Burkholderiales</taxon>
        <taxon>Oxalobacteraceae</taxon>
        <taxon>Undibacterium</taxon>
    </lineage>
</organism>
<dbReference type="AlphaFoldDB" id="A0A318JGK0"/>
<feature type="chain" id="PRO_5016314865" evidence="1">
    <location>
        <begin position="22"/>
        <end position="251"/>
    </location>
</feature>
<keyword evidence="1" id="KW-0732">Signal</keyword>
<feature type="signal peptide" evidence="1">
    <location>
        <begin position="1"/>
        <end position="21"/>
    </location>
</feature>
<gene>
    <name evidence="2" type="ORF">DFR42_1011313</name>
</gene>
<proteinExistence type="predicted"/>
<reference evidence="2 3" key="1">
    <citation type="submission" date="2018-05" db="EMBL/GenBank/DDBJ databases">
        <title>Genomic Encyclopedia of Type Strains, Phase IV (KMG-IV): sequencing the most valuable type-strain genomes for metagenomic binning, comparative biology and taxonomic classification.</title>
        <authorList>
            <person name="Goeker M."/>
        </authorList>
    </citation>
    <scope>NUCLEOTIDE SEQUENCE [LARGE SCALE GENOMIC DNA]</scope>
    <source>
        <strain evidence="2 3">DSM 19792</strain>
    </source>
</reference>
<name>A0A318JGK0_9BURK</name>
<evidence type="ECO:0000313" key="3">
    <source>
        <dbReference type="Proteomes" id="UP000247792"/>
    </source>
</evidence>
<dbReference type="EMBL" id="QJKB01000001">
    <property type="protein sequence ID" value="PXX47716.1"/>
    <property type="molecule type" value="Genomic_DNA"/>
</dbReference>
<dbReference type="Proteomes" id="UP000247792">
    <property type="component" value="Unassembled WGS sequence"/>
</dbReference>
<accession>A0A318JGK0</accession>
<comment type="caution">
    <text evidence="2">The sequence shown here is derived from an EMBL/GenBank/DDBJ whole genome shotgun (WGS) entry which is preliminary data.</text>
</comment>
<dbReference type="OrthoDB" id="9156151at2"/>
<protein>
    <submittedName>
        <fullName evidence="2">Uncharacterized protein</fullName>
    </submittedName>
</protein>
<evidence type="ECO:0000313" key="2">
    <source>
        <dbReference type="EMBL" id="PXX47716.1"/>
    </source>
</evidence>
<dbReference type="RefSeq" id="WP_110254056.1">
    <property type="nucleotide sequence ID" value="NZ_QJKB01000001.1"/>
</dbReference>